<organism evidence="9 10">
    <name type="scientific">Stephania yunnanensis</name>
    <dbReference type="NCBI Taxonomy" id="152371"/>
    <lineage>
        <taxon>Eukaryota</taxon>
        <taxon>Viridiplantae</taxon>
        <taxon>Streptophyta</taxon>
        <taxon>Embryophyta</taxon>
        <taxon>Tracheophyta</taxon>
        <taxon>Spermatophyta</taxon>
        <taxon>Magnoliopsida</taxon>
        <taxon>Ranunculales</taxon>
        <taxon>Menispermaceae</taxon>
        <taxon>Menispermoideae</taxon>
        <taxon>Cissampelideae</taxon>
        <taxon>Stephania</taxon>
    </lineage>
</organism>
<dbReference type="GO" id="GO:0019905">
    <property type="term" value="F:syntaxin binding"/>
    <property type="evidence" value="ECO:0007669"/>
    <property type="project" value="TreeGrafter"/>
</dbReference>
<dbReference type="Proteomes" id="UP001420932">
    <property type="component" value="Unassembled WGS sequence"/>
</dbReference>
<gene>
    <name evidence="9" type="ORF">Syun_016259</name>
</gene>
<dbReference type="InterPro" id="IPR042855">
    <property type="entry name" value="V_SNARE_CC"/>
</dbReference>
<keyword evidence="4" id="KW-0963">Cytoplasm</keyword>
<keyword evidence="10" id="KW-1185">Reference proteome</keyword>
<dbReference type="SMART" id="SM00320">
    <property type="entry name" value="WD40"/>
    <property type="match status" value="6"/>
</dbReference>
<dbReference type="CDD" id="cd15873">
    <property type="entry name" value="R-SNARE_STXBP5_6"/>
    <property type="match status" value="1"/>
</dbReference>
<dbReference type="PROSITE" id="PS50082">
    <property type="entry name" value="WD_REPEATS_2"/>
    <property type="match status" value="1"/>
</dbReference>
<name>A0AAP0P173_9MAGN</name>
<evidence type="ECO:0000313" key="9">
    <source>
        <dbReference type="EMBL" id="KAK9127462.1"/>
    </source>
</evidence>
<evidence type="ECO:0000256" key="7">
    <source>
        <dbReference type="SAM" id="MobiDB-lite"/>
    </source>
</evidence>
<dbReference type="SUPFAM" id="SSF50998">
    <property type="entry name" value="Quinoprotein alcohol dehydrogenase-like"/>
    <property type="match status" value="1"/>
</dbReference>
<feature type="domain" description="V-SNARE coiled-coil homology" evidence="8">
    <location>
        <begin position="890"/>
        <end position="954"/>
    </location>
</feature>
<keyword evidence="5" id="KW-0853">WD repeat</keyword>
<evidence type="ECO:0000256" key="6">
    <source>
        <dbReference type="PROSITE-ProRule" id="PRU00290"/>
    </source>
</evidence>
<keyword evidence="3" id="KW-0268">Exocytosis</keyword>
<dbReference type="PANTHER" id="PTHR10241">
    <property type="entry name" value="LETHAL 2 GIANT LARVAE PROTEIN"/>
    <property type="match status" value="1"/>
</dbReference>
<evidence type="ECO:0000259" key="8">
    <source>
        <dbReference type="PROSITE" id="PS50892"/>
    </source>
</evidence>
<dbReference type="GO" id="GO:0006887">
    <property type="term" value="P:exocytosis"/>
    <property type="evidence" value="ECO:0007669"/>
    <property type="project" value="UniProtKB-KW"/>
</dbReference>
<dbReference type="InterPro" id="IPR001680">
    <property type="entry name" value="WD40_rpt"/>
</dbReference>
<feature type="repeat" description="WD" evidence="5">
    <location>
        <begin position="246"/>
        <end position="288"/>
    </location>
</feature>
<feature type="region of interest" description="Disordered" evidence="7">
    <location>
        <begin position="693"/>
        <end position="733"/>
    </location>
</feature>
<dbReference type="GO" id="GO:0005737">
    <property type="term" value="C:cytoplasm"/>
    <property type="evidence" value="ECO:0007669"/>
    <property type="project" value="UniProtKB-SubCell"/>
</dbReference>
<dbReference type="InterPro" id="IPR036322">
    <property type="entry name" value="WD40_repeat_dom_sf"/>
</dbReference>
<dbReference type="GO" id="GO:0006893">
    <property type="term" value="P:Golgi to plasma membrane transport"/>
    <property type="evidence" value="ECO:0007669"/>
    <property type="project" value="TreeGrafter"/>
</dbReference>
<comment type="similarity">
    <text evidence="2">Belongs to the WD repeat L(2)GL family.</text>
</comment>
<evidence type="ECO:0000256" key="5">
    <source>
        <dbReference type="PROSITE-ProRule" id="PRU00221"/>
    </source>
</evidence>
<feature type="compositionally biased region" description="Polar residues" evidence="7">
    <location>
        <begin position="703"/>
        <end position="717"/>
    </location>
</feature>
<evidence type="ECO:0000256" key="3">
    <source>
        <dbReference type="ARBA" id="ARBA00022483"/>
    </source>
</evidence>
<evidence type="ECO:0000256" key="1">
    <source>
        <dbReference type="ARBA" id="ARBA00004496"/>
    </source>
</evidence>
<evidence type="ECO:0000256" key="2">
    <source>
        <dbReference type="ARBA" id="ARBA00008070"/>
    </source>
</evidence>
<dbReference type="GO" id="GO:0045159">
    <property type="term" value="F:myosin II binding"/>
    <property type="evidence" value="ECO:0007669"/>
    <property type="project" value="TreeGrafter"/>
</dbReference>
<keyword evidence="6" id="KW-0175">Coiled coil</keyword>
<dbReference type="PANTHER" id="PTHR10241:SF25">
    <property type="entry name" value="TOMOSYN, ISOFORM C"/>
    <property type="match status" value="1"/>
</dbReference>
<dbReference type="Gene3D" id="2.130.10.10">
    <property type="entry name" value="YVTN repeat-like/Quinoprotein amine dehydrogenase"/>
    <property type="match status" value="3"/>
</dbReference>
<evidence type="ECO:0000313" key="10">
    <source>
        <dbReference type="Proteomes" id="UP001420932"/>
    </source>
</evidence>
<dbReference type="InterPro" id="IPR011047">
    <property type="entry name" value="Quinoprotein_ADH-like_sf"/>
</dbReference>
<protein>
    <recommendedName>
        <fullName evidence="8">V-SNARE coiled-coil homology domain-containing protein</fullName>
    </recommendedName>
</protein>
<dbReference type="AlphaFoldDB" id="A0AAP0P173"/>
<dbReference type="SUPFAM" id="SSF58038">
    <property type="entry name" value="SNARE fusion complex"/>
    <property type="match status" value="1"/>
</dbReference>
<reference evidence="9 10" key="1">
    <citation type="submission" date="2024-01" db="EMBL/GenBank/DDBJ databases">
        <title>Genome assemblies of Stephania.</title>
        <authorList>
            <person name="Yang L."/>
        </authorList>
    </citation>
    <scope>NUCLEOTIDE SEQUENCE [LARGE SCALE GENOMIC DNA]</scope>
    <source>
        <strain evidence="9">YNDBR</strain>
        <tissue evidence="9">Leaf</tissue>
    </source>
</reference>
<proteinExistence type="inferred from homology"/>
<comment type="subcellular location">
    <subcellularLocation>
        <location evidence="1">Cytoplasm</location>
    </subcellularLocation>
</comment>
<evidence type="ECO:0000256" key="4">
    <source>
        <dbReference type="ARBA" id="ARBA00022490"/>
    </source>
</evidence>
<dbReference type="Gene3D" id="1.20.5.110">
    <property type="match status" value="1"/>
</dbReference>
<dbReference type="PROSITE" id="PS50892">
    <property type="entry name" value="V_SNARE"/>
    <property type="match status" value="1"/>
</dbReference>
<dbReference type="GO" id="GO:0005096">
    <property type="term" value="F:GTPase activator activity"/>
    <property type="evidence" value="ECO:0007669"/>
    <property type="project" value="TreeGrafter"/>
</dbReference>
<comment type="caution">
    <text evidence="9">The sequence shown here is derived from an EMBL/GenBank/DDBJ whole genome shotgun (WGS) entry which is preliminary data.</text>
</comment>
<dbReference type="InterPro" id="IPR015943">
    <property type="entry name" value="WD40/YVTN_repeat-like_dom_sf"/>
</dbReference>
<sequence length="955" mass="104797">MFAKRFLQKVAQHSSSSSSSSSSVNHGVATQMDLDPRTVTHYGIPSTSSMIAFDPIQQLLAVGTLDGRIKVIGGGNAESLLISPKPLPYKNLEFLCNEGFLMAISNENEIQVWDLEHRQIATSLQWEFNITSFSVVFGTFFMYVGDEYGSLSVLRYLPAKEKLLQLPYHIPVNCLIGAADVSVYTCQSIVGVLPQPGTCGNRQDKILLIAYDNGLIILWDASEAEVILVRAYKYLQVKDGDTNEFISEEKKEISSLCWAASDGSILAVGYVDGDLLLWDMMSDSSNKDKQAIKLELSSGTKRLPVIVLYWSANSRLPVGNGGQLFMYGGDEIGCEEVLNLECSGFETFQCFSRVNLKLNGPFADMMLIPSVDATGVNSSSTLLVLTNPGQLFVYDNITLSVLSSQQESKCSIPAVKFPLEAPISDSSMTVAKLILVPAGTNSCLSQIASVMKIDVKTAMGTKWSLASTVPSRSTFGEVDEVECMYMTGYKDGSVRMWDATCPAPSLMFVLEGKVENIQVAGVSASVSALDFCSLTMCFAIGNECRLVRIYNLSGSADETKFHFVTNTKTEVHIIHQGIGPQCTAIFSVLKSPIQTLQFINSGSKLAVGFECGHVAMLDMESFSVLFLTDCISGSSSPVISLIHETLTNIHNFIDNPNQQESTEARVHADVLLILTKHTRVAVVDSVTESSTLASELSMRKTPEQLNQSRATQHQPVQTIERRENTSDDELQSSSENIFSDESFQSLILLCCEDALSLFDLKSVIQVNGFELAFIDLLASENECSVFGSMPCLHDKVLAATIDDAILLSYHQKKRQANSSGLLNGLIKGFKGVKSASGKESTEVLSKSDFAMHLESMFSNVPFSEPFEIVSENEEITELNIDEPANSLSTSPYDTKMTLKDASAVASQARDKLLERQEKLERLTMRTAEMQSGAENFESMANELVKRMEAKKWWQF</sequence>
<accession>A0AAP0P173</accession>
<dbReference type="EMBL" id="JBBNAF010000007">
    <property type="protein sequence ID" value="KAK9127462.1"/>
    <property type="molecule type" value="Genomic_DNA"/>
</dbReference>
<dbReference type="SUPFAM" id="SSF50978">
    <property type="entry name" value="WD40 repeat-like"/>
    <property type="match status" value="1"/>
</dbReference>
<dbReference type="GO" id="GO:0005886">
    <property type="term" value="C:plasma membrane"/>
    <property type="evidence" value="ECO:0007669"/>
    <property type="project" value="TreeGrafter"/>
</dbReference>